<evidence type="ECO:0000313" key="3">
    <source>
        <dbReference type="Proteomes" id="UP001175001"/>
    </source>
</evidence>
<feature type="signal peptide" evidence="1">
    <location>
        <begin position="1"/>
        <end position="20"/>
    </location>
</feature>
<organism evidence="2 3">
    <name type="scientific">Lasiodiplodia hormozganensis</name>
    <dbReference type="NCBI Taxonomy" id="869390"/>
    <lineage>
        <taxon>Eukaryota</taxon>
        <taxon>Fungi</taxon>
        <taxon>Dikarya</taxon>
        <taxon>Ascomycota</taxon>
        <taxon>Pezizomycotina</taxon>
        <taxon>Dothideomycetes</taxon>
        <taxon>Dothideomycetes incertae sedis</taxon>
        <taxon>Botryosphaeriales</taxon>
        <taxon>Botryosphaeriaceae</taxon>
        <taxon>Lasiodiplodia</taxon>
    </lineage>
</organism>
<dbReference type="AlphaFoldDB" id="A0AA39YYN7"/>
<dbReference type="EMBL" id="JAUJDW010000009">
    <property type="protein sequence ID" value="KAK0661004.1"/>
    <property type="molecule type" value="Genomic_DNA"/>
</dbReference>
<proteinExistence type="predicted"/>
<keyword evidence="1" id="KW-0732">Signal</keyword>
<reference evidence="2" key="1">
    <citation type="submission" date="2023-06" db="EMBL/GenBank/DDBJ databases">
        <title>Multi-omics analyses reveal the molecular pathogenesis toolkit of Lasiodiplodia hormozganensis, a cross-kingdom pathogen.</title>
        <authorList>
            <person name="Felix C."/>
            <person name="Meneses R."/>
            <person name="Goncalves M.F.M."/>
            <person name="Tilleman L."/>
            <person name="Duarte A.S."/>
            <person name="Jorrin-Novo J.V."/>
            <person name="Van De Peer Y."/>
            <person name="Deforce D."/>
            <person name="Van Nieuwerburgh F."/>
            <person name="Esteves A.C."/>
            <person name="Alves A."/>
        </authorList>
    </citation>
    <scope>NUCLEOTIDE SEQUENCE</scope>
    <source>
        <strain evidence="2">CBS 339.90</strain>
    </source>
</reference>
<protein>
    <submittedName>
        <fullName evidence="2">Uncharacterized protein</fullName>
    </submittedName>
</protein>
<name>A0AA39YYN7_9PEZI</name>
<sequence length="136" mass="15249">MLIILHALVLLWAAFVGGEAALPGSIGIITEGPVPPATSVKRIDTTYSSFYACEEAGWRGECHWFQIPVGKCFDLSSVSWNDKISSFGPDLGYACFAHIVDFYHNVSFEHDYFNYNASSPNSDSGYNHYDYYDYYS</sequence>
<evidence type="ECO:0000313" key="2">
    <source>
        <dbReference type="EMBL" id="KAK0661004.1"/>
    </source>
</evidence>
<gene>
    <name evidence="2" type="ORF">DIS24_g2801</name>
</gene>
<keyword evidence="3" id="KW-1185">Reference proteome</keyword>
<dbReference type="Proteomes" id="UP001175001">
    <property type="component" value="Unassembled WGS sequence"/>
</dbReference>
<evidence type="ECO:0000256" key="1">
    <source>
        <dbReference type="SAM" id="SignalP"/>
    </source>
</evidence>
<comment type="caution">
    <text evidence="2">The sequence shown here is derived from an EMBL/GenBank/DDBJ whole genome shotgun (WGS) entry which is preliminary data.</text>
</comment>
<accession>A0AA39YYN7</accession>
<feature type="chain" id="PRO_5041453118" evidence="1">
    <location>
        <begin position="21"/>
        <end position="136"/>
    </location>
</feature>